<keyword evidence="1" id="KW-0732">Signal</keyword>
<keyword evidence="4" id="KW-1185">Reference proteome</keyword>
<dbReference type="Proteomes" id="UP001271007">
    <property type="component" value="Unassembled WGS sequence"/>
</dbReference>
<dbReference type="PANTHER" id="PTHR34154:SF14">
    <property type="entry name" value="ASL1-LIKE GLYCOSYL HYDROLASE CATALYTIC DOMAIN-CONTAINING PROTEIN"/>
    <property type="match status" value="1"/>
</dbReference>
<dbReference type="SUPFAM" id="SSF51445">
    <property type="entry name" value="(Trans)glycosidases"/>
    <property type="match status" value="1"/>
</dbReference>
<evidence type="ECO:0000256" key="1">
    <source>
        <dbReference type="SAM" id="SignalP"/>
    </source>
</evidence>
<dbReference type="InterPro" id="IPR017853">
    <property type="entry name" value="GH"/>
</dbReference>
<dbReference type="EMBL" id="JAWDJX010000003">
    <property type="protein sequence ID" value="KAK3057456.1"/>
    <property type="molecule type" value="Genomic_DNA"/>
</dbReference>
<feature type="signal peptide" evidence="1">
    <location>
        <begin position="1"/>
        <end position="18"/>
    </location>
</feature>
<dbReference type="GO" id="GO:0009277">
    <property type="term" value="C:fungal-type cell wall"/>
    <property type="evidence" value="ECO:0007669"/>
    <property type="project" value="TreeGrafter"/>
</dbReference>
<protein>
    <recommendedName>
        <fullName evidence="2">Asl1-like glycosyl hydrolase catalytic domain-containing protein</fullName>
    </recommendedName>
</protein>
<dbReference type="Pfam" id="PF11790">
    <property type="entry name" value="Glyco_hydro_cc"/>
    <property type="match status" value="1"/>
</dbReference>
<feature type="chain" id="PRO_5042575041" description="Asl1-like glycosyl hydrolase catalytic domain-containing protein" evidence="1">
    <location>
        <begin position="19"/>
        <end position="290"/>
    </location>
</feature>
<dbReference type="AlphaFoldDB" id="A0AAJ0GH52"/>
<dbReference type="InterPro" id="IPR053183">
    <property type="entry name" value="ASL1"/>
</dbReference>
<evidence type="ECO:0000259" key="2">
    <source>
        <dbReference type="Pfam" id="PF11790"/>
    </source>
</evidence>
<sequence>MLNIFFLSTVLFAASTLAYPQPVPENSSHGLTHKHLSPQGRKAGLSGYIGIQSTPAFAQLAPQLSWYSDYTPNTPSSHGLKGVSMLWGASGSSCGSVVDDRLATFKKMVKKGNVPDIVFGFYEPDCSCPSSSDMTVAEGAADWNALLAPLAKNHGTILGSPSMCKQYDEDYLTPFKAQISRPWDVTAVHINKPNLAEAKKDIEYYVQKYKKPIWVAEFACVHDQPSWQPCTDQGEIDTFIRDVVKYFEGNKHVVAYGPSNGEGLGDVWPLTKDGKLTASGKTYLAAVKGL</sequence>
<reference evidence="3" key="1">
    <citation type="submission" date="2023-04" db="EMBL/GenBank/DDBJ databases">
        <title>Black Yeasts Isolated from many extreme environments.</title>
        <authorList>
            <person name="Coleine C."/>
            <person name="Stajich J.E."/>
            <person name="Selbmann L."/>
        </authorList>
    </citation>
    <scope>NUCLEOTIDE SEQUENCE</scope>
    <source>
        <strain evidence="3">CCFEE 5312</strain>
    </source>
</reference>
<name>A0AAJ0GH52_9PEZI</name>
<evidence type="ECO:0000313" key="3">
    <source>
        <dbReference type="EMBL" id="KAK3057456.1"/>
    </source>
</evidence>
<dbReference type="GO" id="GO:0071966">
    <property type="term" value="P:fungal-type cell wall polysaccharide metabolic process"/>
    <property type="evidence" value="ECO:0007669"/>
    <property type="project" value="TreeGrafter"/>
</dbReference>
<feature type="domain" description="Asl1-like glycosyl hydrolase catalytic" evidence="2">
    <location>
        <begin position="52"/>
        <end position="283"/>
    </location>
</feature>
<dbReference type="PANTHER" id="PTHR34154">
    <property type="entry name" value="ALKALI-SENSITIVE LINKAGE PROTEIN 1"/>
    <property type="match status" value="1"/>
</dbReference>
<accession>A0AAJ0GH52</accession>
<evidence type="ECO:0000313" key="4">
    <source>
        <dbReference type="Proteomes" id="UP001271007"/>
    </source>
</evidence>
<dbReference type="InterPro" id="IPR024655">
    <property type="entry name" value="Asl1_glyco_hydro_catalytic"/>
</dbReference>
<gene>
    <name evidence="3" type="ORF">LTR09_001640</name>
</gene>
<comment type="caution">
    <text evidence="3">The sequence shown here is derived from an EMBL/GenBank/DDBJ whole genome shotgun (WGS) entry which is preliminary data.</text>
</comment>
<organism evidence="3 4">
    <name type="scientific">Extremus antarcticus</name>
    <dbReference type="NCBI Taxonomy" id="702011"/>
    <lineage>
        <taxon>Eukaryota</taxon>
        <taxon>Fungi</taxon>
        <taxon>Dikarya</taxon>
        <taxon>Ascomycota</taxon>
        <taxon>Pezizomycotina</taxon>
        <taxon>Dothideomycetes</taxon>
        <taxon>Dothideomycetidae</taxon>
        <taxon>Mycosphaerellales</taxon>
        <taxon>Extremaceae</taxon>
        <taxon>Extremus</taxon>
    </lineage>
</organism>
<proteinExistence type="predicted"/>